<evidence type="ECO:0000313" key="3">
    <source>
        <dbReference type="Proteomes" id="UP000467240"/>
    </source>
</evidence>
<feature type="transmembrane region" description="Helical" evidence="1">
    <location>
        <begin position="110"/>
        <end position="127"/>
    </location>
</feature>
<reference evidence="2 3" key="1">
    <citation type="submission" date="2019-09" db="EMBL/GenBank/DDBJ databases">
        <title>Phylogeny of genus Pseudoclavibacter and closely related genus.</title>
        <authorList>
            <person name="Li Y."/>
        </authorList>
    </citation>
    <scope>NUCLEOTIDE SEQUENCE [LARGE SCALE GENOMIC DNA]</scope>
    <source>
        <strain evidence="2 3">DSM 23821</strain>
    </source>
</reference>
<evidence type="ECO:0008006" key="4">
    <source>
        <dbReference type="Google" id="ProtNLM"/>
    </source>
</evidence>
<keyword evidence="1" id="KW-0472">Membrane</keyword>
<feature type="transmembrane region" description="Helical" evidence="1">
    <location>
        <begin position="52"/>
        <end position="71"/>
    </location>
</feature>
<gene>
    <name evidence="2" type="ORF">F8O01_11390</name>
</gene>
<dbReference type="Proteomes" id="UP000467240">
    <property type="component" value="Unassembled WGS sequence"/>
</dbReference>
<keyword evidence="3" id="KW-1185">Reference proteome</keyword>
<dbReference type="OrthoDB" id="4946631at2"/>
<dbReference type="EMBL" id="WBJZ01000013">
    <property type="protein sequence ID" value="KAB1656029.1"/>
    <property type="molecule type" value="Genomic_DNA"/>
</dbReference>
<dbReference type="RefSeq" id="WP_158040978.1">
    <property type="nucleotide sequence ID" value="NZ_JACCFV010000001.1"/>
</dbReference>
<sequence length="175" mass="19490">MPPGLLTDGIGHLISSDLGAAVRVETVVAALLAIVLVALHRRYNRTLFARSRWMWAYVLPALLAVALPFHYGLVLPLPLYIGWMAVSVFWQDYLTFGLLQSYLAERLGRWPVVVTTAIVFWLGHALFIPDRFAPANLLPSLAILALGLVQATLRDRLSTLHLILALHLAFYYAFA</sequence>
<evidence type="ECO:0000256" key="1">
    <source>
        <dbReference type="SAM" id="Phobius"/>
    </source>
</evidence>
<organism evidence="2 3">
    <name type="scientific">Pseudoclavibacter chungangensis</name>
    <dbReference type="NCBI Taxonomy" id="587635"/>
    <lineage>
        <taxon>Bacteria</taxon>
        <taxon>Bacillati</taxon>
        <taxon>Actinomycetota</taxon>
        <taxon>Actinomycetes</taxon>
        <taxon>Micrococcales</taxon>
        <taxon>Microbacteriaceae</taxon>
        <taxon>Pseudoclavibacter</taxon>
    </lineage>
</organism>
<keyword evidence="1" id="KW-1133">Transmembrane helix</keyword>
<name>A0A7J5BQG7_9MICO</name>
<feature type="transmembrane region" description="Helical" evidence="1">
    <location>
        <begin position="77"/>
        <end position="98"/>
    </location>
</feature>
<protein>
    <recommendedName>
        <fullName evidence="4">CPBP family intramembrane metalloprotease</fullName>
    </recommendedName>
</protein>
<evidence type="ECO:0000313" key="2">
    <source>
        <dbReference type="EMBL" id="KAB1656029.1"/>
    </source>
</evidence>
<dbReference type="AlphaFoldDB" id="A0A7J5BQG7"/>
<proteinExistence type="predicted"/>
<feature type="transmembrane region" description="Helical" evidence="1">
    <location>
        <begin position="20"/>
        <end position="40"/>
    </location>
</feature>
<keyword evidence="1" id="KW-0812">Transmembrane</keyword>
<accession>A0A7J5BQG7</accession>
<comment type="caution">
    <text evidence="2">The sequence shown here is derived from an EMBL/GenBank/DDBJ whole genome shotgun (WGS) entry which is preliminary data.</text>
</comment>
<feature type="transmembrane region" description="Helical" evidence="1">
    <location>
        <begin position="157"/>
        <end position="174"/>
    </location>
</feature>